<dbReference type="EMBL" id="BKCP01005228">
    <property type="protein sequence ID" value="GER36866.1"/>
    <property type="molecule type" value="Genomic_DNA"/>
</dbReference>
<keyword evidence="2" id="KW-1185">Reference proteome</keyword>
<organism evidence="1 2">
    <name type="scientific">Striga asiatica</name>
    <name type="common">Asiatic witchweed</name>
    <name type="synonym">Buchnera asiatica</name>
    <dbReference type="NCBI Taxonomy" id="4170"/>
    <lineage>
        <taxon>Eukaryota</taxon>
        <taxon>Viridiplantae</taxon>
        <taxon>Streptophyta</taxon>
        <taxon>Embryophyta</taxon>
        <taxon>Tracheophyta</taxon>
        <taxon>Spermatophyta</taxon>
        <taxon>Magnoliopsida</taxon>
        <taxon>eudicotyledons</taxon>
        <taxon>Gunneridae</taxon>
        <taxon>Pentapetalae</taxon>
        <taxon>asterids</taxon>
        <taxon>lamiids</taxon>
        <taxon>Lamiales</taxon>
        <taxon>Orobanchaceae</taxon>
        <taxon>Buchnereae</taxon>
        <taxon>Striga</taxon>
    </lineage>
</organism>
<sequence length="231" mass="26856">MPPDKSLSSRIKVLRYKQLARSAGMLPVKPFRDRSRVVRYGSQSQIREGIWPDRELPERSRVWRLWQNCRESGMSPVRAKSRRSRPIRRFSRSFQQETPLKVQMKPTEVLAKFQESNRPAELGKEFLTSRRHLTSSSAGIVEKSRVSNSREQSTDLPRWWWRFIIGQSVGAAAIRSLYFSLFPISSKSVHPLFFSRIDRRPHLLCEFSVILLSPPSPRHLDIITLPSLLCS</sequence>
<dbReference type="Proteomes" id="UP000325081">
    <property type="component" value="Unassembled WGS sequence"/>
</dbReference>
<proteinExistence type="predicted"/>
<reference evidence="2" key="1">
    <citation type="journal article" date="2019" name="Curr. Biol.">
        <title>Genome Sequence of Striga asiatica Provides Insight into the Evolution of Plant Parasitism.</title>
        <authorList>
            <person name="Yoshida S."/>
            <person name="Kim S."/>
            <person name="Wafula E.K."/>
            <person name="Tanskanen J."/>
            <person name="Kim Y.M."/>
            <person name="Honaas L."/>
            <person name="Yang Z."/>
            <person name="Spallek T."/>
            <person name="Conn C.E."/>
            <person name="Ichihashi Y."/>
            <person name="Cheong K."/>
            <person name="Cui S."/>
            <person name="Der J.P."/>
            <person name="Gundlach H."/>
            <person name="Jiao Y."/>
            <person name="Hori C."/>
            <person name="Ishida J.K."/>
            <person name="Kasahara H."/>
            <person name="Kiba T."/>
            <person name="Kim M.S."/>
            <person name="Koo N."/>
            <person name="Laohavisit A."/>
            <person name="Lee Y.H."/>
            <person name="Lumba S."/>
            <person name="McCourt P."/>
            <person name="Mortimer J.C."/>
            <person name="Mutuku J.M."/>
            <person name="Nomura T."/>
            <person name="Sasaki-Sekimoto Y."/>
            <person name="Seto Y."/>
            <person name="Wang Y."/>
            <person name="Wakatake T."/>
            <person name="Sakakibara H."/>
            <person name="Demura T."/>
            <person name="Yamaguchi S."/>
            <person name="Yoneyama K."/>
            <person name="Manabe R.I."/>
            <person name="Nelson D.C."/>
            <person name="Schulman A.H."/>
            <person name="Timko M.P."/>
            <person name="dePamphilis C.W."/>
            <person name="Choi D."/>
            <person name="Shirasu K."/>
        </authorList>
    </citation>
    <scope>NUCLEOTIDE SEQUENCE [LARGE SCALE GENOMIC DNA]</scope>
    <source>
        <strain evidence="2">cv. UVA1</strain>
    </source>
</reference>
<protein>
    <submittedName>
        <fullName evidence="1">Succinyl-CoA ligase [ADP-forming] subunit beta</fullName>
    </submittedName>
</protein>
<dbReference type="GO" id="GO:0016874">
    <property type="term" value="F:ligase activity"/>
    <property type="evidence" value="ECO:0007669"/>
    <property type="project" value="UniProtKB-KW"/>
</dbReference>
<accession>A0A5A7PW17</accession>
<gene>
    <name evidence="1" type="ORF">STAS_13241</name>
</gene>
<comment type="caution">
    <text evidence="1">The sequence shown here is derived from an EMBL/GenBank/DDBJ whole genome shotgun (WGS) entry which is preliminary data.</text>
</comment>
<dbReference type="AlphaFoldDB" id="A0A5A7PW17"/>
<evidence type="ECO:0000313" key="1">
    <source>
        <dbReference type="EMBL" id="GER36866.1"/>
    </source>
</evidence>
<name>A0A5A7PW17_STRAF</name>
<evidence type="ECO:0000313" key="2">
    <source>
        <dbReference type="Proteomes" id="UP000325081"/>
    </source>
</evidence>
<keyword evidence="1" id="KW-0436">Ligase</keyword>